<gene>
    <name evidence="1" type="ORF">ACAOBT_LOCUS721</name>
</gene>
<dbReference type="EMBL" id="CAKOFQ010006655">
    <property type="protein sequence ID" value="CAH1954743.1"/>
    <property type="molecule type" value="Genomic_DNA"/>
</dbReference>
<name>A0A9P0NSU8_ACAOB</name>
<evidence type="ECO:0000313" key="2">
    <source>
        <dbReference type="Proteomes" id="UP001152888"/>
    </source>
</evidence>
<comment type="caution">
    <text evidence="1">The sequence shown here is derived from an EMBL/GenBank/DDBJ whole genome shotgun (WGS) entry which is preliminary data.</text>
</comment>
<dbReference type="Proteomes" id="UP001152888">
    <property type="component" value="Unassembled WGS sequence"/>
</dbReference>
<dbReference type="AlphaFoldDB" id="A0A9P0NSU8"/>
<accession>A0A9P0NSU8</accession>
<evidence type="ECO:0000313" key="1">
    <source>
        <dbReference type="EMBL" id="CAH1954743.1"/>
    </source>
</evidence>
<protein>
    <submittedName>
        <fullName evidence="1">Uncharacterized protein</fullName>
    </submittedName>
</protein>
<organism evidence="1 2">
    <name type="scientific">Acanthoscelides obtectus</name>
    <name type="common">Bean weevil</name>
    <name type="synonym">Bruchus obtectus</name>
    <dbReference type="NCBI Taxonomy" id="200917"/>
    <lineage>
        <taxon>Eukaryota</taxon>
        <taxon>Metazoa</taxon>
        <taxon>Ecdysozoa</taxon>
        <taxon>Arthropoda</taxon>
        <taxon>Hexapoda</taxon>
        <taxon>Insecta</taxon>
        <taxon>Pterygota</taxon>
        <taxon>Neoptera</taxon>
        <taxon>Endopterygota</taxon>
        <taxon>Coleoptera</taxon>
        <taxon>Polyphaga</taxon>
        <taxon>Cucujiformia</taxon>
        <taxon>Chrysomeloidea</taxon>
        <taxon>Chrysomelidae</taxon>
        <taxon>Bruchinae</taxon>
        <taxon>Bruchini</taxon>
        <taxon>Acanthoscelides</taxon>
    </lineage>
</organism>
<proteinExistence type="predicted"/>
<reference evidence="1" key="1">
    <citation type="submission" date="2022-03" db="EMBL/GenBank/DDBJ databases">
        <authorList>
            <person name="Sayadi A."/>
        </authorList>
    </citation>
    <scope>NUCLEOTIDE SEQUENCE</scope>
</reference>
<keyword evidence="2" id="KW-1185">Reference proteome</keyword>
<sequence length="124" mass="13850">MDGDRNPDLSRIPSAVKVGVPPPIQTAVSVEGISSESHLSVMVVETATSSPSKKKKKGCLPETLETQNLSTAELQRLVLLEQFEVLRLKKRKLMRELKENEPEKELVTEHDNPVYTVINYPTVL</sequence>